<keyword evidence="12" id="KW-1185">Reference proteome</keyword>
<sequence>MTSQPNPTAPTPTVRASASPHDAQPHLKRALQSRHIQLIAIGGAIGTGLFMGSGKTISVAGPSVLLVYLIIGGMLYFVMRAMGELLLSRKSYRNFADMTGDILGPWAAYFTGWTYWFCWVVTAVADVIVIASVYVVHLAPALPEWSLPVIALVVIAILIGLNLPTVRAFGETEFWFAMVKIIAIVALIVAGVALILVGYESEHGRATFAHLWADGGFFSTGFMGFVAAFQIATFAFVGIELVGTTAAETKDPEHNLPKAVNSIPVRILLFYIGSLVVLMSVMPWTAYDADNSPFIQVFDAAGLPAAAAIVNLVVLTSAMSSANSGIYSTSRMVYGLATERDAPSVFARLSRRKVPQNALFLTGVMLLSSVVLLVFGLGESTGFAIVTTVSSLCFMFVWSMILISYLVYRRRRPQEHAASTFPMPFGRIMPWVVLAFFGFLLWAFTGDADTRIGLVATPVWFALLAVGYLGLRRTPAHRRARAEHRAFAAREVVLAERWRRGSGE</sequence>
<feature type="transmembrane region" description="Helical" evidence="9">
    <location>
        <begin position="116"/>
        <end position="139"/>
    </location>
</feature>
<evidence type="ECO:0000259" key="10">
    <source>
        <dbReference type="Pfam" id="PF00324"/>
    </source>
</evidence>
<comment type="caution">
    <text evidence="11">The sequence shown here is derived from an EMBL/GenBank/DDBJ whole genome shotgun (WGS) entry which is preliminary data.</text>
</comment>
<evidence type="ECO:0000256" key="7">
    <source>
        <dbReference type="ARBA" id="ARBA00023136"/>
    </source>
</evidence>
<dbReference type="Gene3D" id="1.20.1740.10">
    <property type="entry name" value="Amino acid/polyamine transporter I"/>
    <property type="match status" value="1"/>
</dbReference>
<feature type="transmembrane region" description="Helical" evidence="9">
    <location>
        <begin position="175"/>
        <end position="197"/>
    </location>
</feature>
<evidence type="ECO:0000256" key="3">
    <source>
        <dbReference type="ARBA" id="ARBA00022475"/>
    </source>
</evidence>
<comment type="subcellular location">
    <subcellularLocation>
        <location evidence="1">Cell membrane</location>
        <topology evidence="1">Multi-pass membrane protein</topology>
    </subcellularLocation>
</comment>
<feature type="transmembrane region" description="Helical" evidence="9">
    <location>
        <begin position="263"/>
        <end position="282"/>
    </location>
</feature>
<keyword evidence="5" id="KW-0029">Amino-acid transport</keyword>
<keyword evidence="6 9" id="KW-1133">Transmembrane helix</keyword>
<evidence type="ECO:0000256" key="8">
    <source>
        <dbReference type="SAM" id="MobiDB-lite"/>
    </source>
</evidence>
<feature type="transmembrane region" description="Helical" evidence="9">
    <location>
        <begin position="36"/>
        <end position="53"/>
    </location>
</feature>
<feature type="transmembrane region" description="Helical" evidence="9">
    <location>
        <begin position="145"/>
        <end position="163"/>
    </location>
</feature>
<dbReference type="PANTHER" id="PTHR43495">
    <property type="entry name" value="GABA PERMEASE"/>
    <property type="match status" value="1"/>
</dbReference>
<feature type="domain" description="Amino acid permease/ SLC12A" evidence="10">
    <location>
        <begin position="35"/>
        <end position="452"/>
    </location>
</feature>
<dbReference type="RefSeq" id="WP_019619716.1">
    <property type="nucleotide sequence ID" value="NZ_JBHUNE010000005.1"/>
</dbReference>
<feature type="transmembrane region" description="Helical" evidence="9">
    <location>
        <begin position="217"/>
        <end position="242"/>
    </location>
</feature>
<feature type="transmembrane region" description="Helical" evidence="9">
    <location>
        <begin position="358"/>
        <end position="377"/>
    </location>
</feature>
<evidence type="ECO:0000256" key="2">
    <source>
        <dbReference type="ARBA" id="ARBA00022448"/>
    </source>
</evidence>
<gene>
    <name evidence="11" type="ORF">ACFSW7_06355</name>
</gene>
<evidence type="ECO:0000256" key="6">
    <source>
        <dbReference type="ARBA" id="ARBA00022989"/>
    </source>
</evidence>
<keyword evidence="3" id="KW-1003">Cell membrane</keyword>
<keyword evidence="2" id="KW-0813">Transport</keyword>
<dbReference type="InterPro" id="IPR004841">
    <property type="entry name" value="AA-permease/SLC12A_dom"/>
</dbReference>
<feature type="transmembrane region" description="Helical" evidence="9">
    <location>
        <begin position="451"/>
        <end position="471"/>
    </location>
</feature>
<feature type="region of interest" description="Disordered" evidence="8">
    <location>
        <begin position="1"/>
        <end position="20"/>
    </location>
</feature>
<dbReference type="EMBL" id="JBHUNE010000005">
    <property type="protein sequence ID" value="MFD2757996.1"/>
    <property type="molecule type" value="Genomic_DNA"/>
</dbReference>
<name>A0ABW5UWB0_9MICO</name>
<evidence type="ECO:0000256" key="4">
    <source>
        <dbReference type="ARBA" id="ARBA00022692"/>
    </source>
</evidence>
<feature type="transmembrane region" description="Helical" evidence="9">
    <location>
        <begin position="383"/>
        <end position="408"/>
    </location>
</feature>
<evidence type="ECO:0000313" key="12">
    <source>
        <dbReference type="Proteomes" id="UP001597492"/>
    </source>
</evidence>
<evidence type="ECO:0000256" key="5">
    <source>
        <dbReference type="ARBA" id="ARBA00022970"/>
    </source>
</evidence>
<dbReference type="Proteomes" id="UP001597492">
    <property type="component" value="Unassembled WGS sequence"/>
</dbReference>
<dbReference type="PANTHER" id="PTHR43495:SF2">
    <property type="entry name" value="D-SERINE_D-ALANINE_GLYCINE TRANSPORTER"/>
    <property type="match status" value="1"/>
</dbReference>
<feature type="transmembrane region" description="Helical" evidence="9">
    <location>
        <begin position="302"/>
        <end position="322"/>
    </location>
</feature>
<evidence type="ECO:0000256" key="9">
    <source>
        <dbReference type="SAM" id="Phobius"/>
    </source>
</evidence>
<protein>
    <submittedName>
        <fullName evidence="11">Amino acid permease</fullName>
    </submittedName>
</protein>
<accession>A0ABW5UWB0</accession>
<reference evidence="12" key="1">
    <citation type="journal article" date="2019" name="Int. J. Syst. Evol. Microbiol.">
        <title>The Global Catalogue of Microorganisms (GCM) 10K type strain sequencing project: providing services to taxonomists for standard genome sequencing and annotation.</title>
        <authorList>
            <consortium name="The Broad Institute Genomics Platform"/>
            <consortium name="The Broad Institute Genome Sequencing Center for Infectious Disease"/>
            <person name="Wu L."/>
            <person name="Ma J."/>
        </authorList>
    </citation>
    <scope>NUCLEOTIDE SEQUENCE [LARGE SCALE GENOMIC DNA]</scope>
    <source>
        <strain evidence="12">TISTR 1514</strain>
    </source>
</reference>
<dbReference type="PIRSF" id="PIRSF006060">
    <property type="entry name" value="AA_transporter"/>
    <property type="match status" value="1"/>
</dbReference>
<evidence type="ECO:0000256" key="1">
    <source>
        <dbReference type="ARBA" id="ARBA00004651"/>
    </source>
</evidence>
<proteinExistence type="predicted"/>
<organism evidence="11 12">
    <name type="scientific">Gulosibacter faecalis</name>
    <dbReference type="NCBI Taxonomy" id="272240"/>
    <lineage>
        <taxon>Bacteria</taxon>
        <taxon>Bacillati</taxon>
        <taxon>Actinomycetota</taxon>
        <taxon>Actinomycetes</taxon>
        <taxon>Micrococcales</taxon>
        <taxon>Microbacteriaceae</taxon>
        <taxon>Gulosibacter</taxon>
    </lineage>
</organism>
<evidence type="ECO:0000313" key="11">
    <source>
        <dbReference type="EMBL" id="MFD2757996.1"/>
    </source>
</evidence>
<dbReference type="Pfam" id="PF00324">
    <property type="entry name" value="AA_permease"/>
    <property type="match status" value="1"/>
</dbReference>
<feature type="transmembrane region" description="Helical" evidence="9">
    <location>
        <begin position="59"/>
        <end position="79"/>
    </location>
</feature>
<keyword evidence="7 9" id="KW-0472">Membrane</keyword>
<feature type="transmembrane region" description="Helical" evidence="9">
    <location>
        <begin position="428"/>
        <end position="445"/>
    </location>
</feature>
<keyword evidence="4 9" id="KW-0812">Transmembrane</keyword>